<evidence type="ECO:0000256" key="1">
    <source>
        <dbReference type="ARBA" id="ARBA00004141"/>
    </source>
</evidence>
<dbReference type="InterPro" id="IPR028250">
    <property type="entry name" value="DsbDN"/>
</dbReference>
<dbReference type="GO" id="GO:0015035">
    <property type="term" value="F:protein-disulfide reductase activity"/>
    <property type="evidence" value="ECO:0007669"/>
    <property type="project" value="TreeGrafter"/>
</dbReference>
<dbReference type="InterPro" id="IPR036249">
    <property type="entry name" value="Thioredoxin-like_sf"/>
</dbReference>
<evidence type="ECO:0000256" key="2">
    <source>
        <dbReference type="ARBA" id="ARBA00022692"/>
    </source>
</evidence>
<feature type="transmembrane region" description="Helical" evidence="6">
    <location>
        <begin position="531"/>
        <end position="555"/>
    </location>
</feature>
<keyword evidence="2 6" id="KW-0812">Transmembrane</keyword>
<evidence type="ECO:0000256" key="5">
    <source>
        <dbReference type="ARBA" id="ARBA00023136"/>
    </source>
</evidence>
<keyword evidence="5 6" id="KW-0472">Membrane</keyword>
<feature type="transmembrane region" description="Helical" evidence="6">
    <location>
        <begin position="375"/>
        <end position="399"/>
    </location>
</feature>
<keyword evidence="10" id="KW-1185">Reference proteome</keyword>
<dbReference type="PANTHER" id="PTHR32234:SF3">
    <property type="entry name" value="SUPPRESSION OF COPPER SENSITIVITY PROTEIN"/>
    <property type="match status" value="1"/>
</dbReference>
<dbReference type="PANTHER" id="PTHR32234">
    <property type="entry name" value="THIOL:DISULFIDE INTERCHANGE PROTEIN DSBD"/>
    <property type="match status" value="1"/>
</dbReference>
<dbReference type="CDD" id="cd02953">
    <property type="entry name" value="DsbDgamma"/>
    <property type="match status" value="1"/>
</dbReference>
<protein>
    <submittedName>
        <fullName evidence="9">Protein-disulfide reductase</fullName>
    </submittedName>
</protein>
<organism evidence="9 10">
    <name type="scientific">Lampropedia puyangensis</name>
    <dbReference type="NCBI Taxonomy" id="1330072"/>
    <lineage>
        <taxon>Bacteria</taxon>
        <taxon>Pseudomonadati</taxon>
        <taxon>Pseudomonadota</taxon>
        <taxon>Betaproteobacteria</taxon>
        <taxon>Burkholderiales</taxon>
        <taxon>Comamonadaceae</taxon>
        <taxon>Lampropedia</taxon>
    </lineage>
</organism>
<keyword evidence="3" id="KW-0201">Cytochrome c-type biogenesis</keyword>
<evidence type="ECO:0000313" key="10">
    <source>
        <dbReference type="Proteomes" id="UP000308917"/>
    </source>
</evidence>
<dbReference type="SUPFAM" id="SSF52833">
    <property type="entry name" value="Thioredoxin-like"/>
    <property type="match status" value="1"/>
</dbReference>
<feature type="domain" description="Thiol:disulfide interchange protein DsbD N-terminal" evidence="8">
    <location>
        <begin position="66"/>
        <end position="186"/>
    </location>
</feature>
<proteinExistence type="predicted"/>
<dbReference type="InterPro" id="IPR035671">
    <property type="entry name" value="DsbD_gamma"/>
</dbReference>
<dbReference type="InterPro" id="IPR003834">
    <property type="entry name" value="Cyt_c_assmbl_TM_dom"/>
</dbReference>
<feature type="transmembrane region" description="Helical" evidence="6">
    <location>
        <begin position="597"/>
        <end position="617"/>
    </location>
</feature>
<feature type="transmembrane region" description="Helical" evidence="6">
    <location>
        <begin position="629"/>
        <end position="652"/>
    </location>
</feature>
<feature type="transmembrane region" description="Helical" evidence="6">
    <location>
        <begin position="461"/>
        <end position="484"/>
    </location>
</feature>
<evidence type="ECO:0000256" key="3">
    <source>
        <dbReference type="ARBA" id="ARBA00022748"/>
    </source>
</evidence>
<name>A0A4S8F2K3_9BURK</name>
<sequence length="784" mass="84426">MVVGKLALVCALLWQFLWIASPAIGQNLFSAPNPLSSNHAASNRAVVQTPQVRAELVALAPEGIAAGDTIHLGLLLEHASGWHTYWKNPGDSGLPTELNWQLPSGWQAGAIQWPTPLKLRIGELANYGYEGRTLLPVAVTIPADWTPDTNHGTFARTDEVTIALEANWLVCKLECIPESGQFTLTLPTQTSTGLYAQDFQNAWSDIPVEITQSIHGSHADAQGDRLMVHIEGLPEHLQGQQLELFIDEPQVVTHGARAQKEWQQRWDGTAWQADIPLALDRQASGKHLNIVITRLSQSEGGDWDPTARSTNDAMGWQLQVPITTGWPATLQAQPSPALLQALADNAQAASTHRTSEKSGLPVVASTQTTWSLHEWAWMLLFAFAGGALLNLMPCVFPVLAIKALSIVQSNHSHTSQRRSAWAYGAGVVVSFAAMGAAVLALRSAGAQLGWGFQLQSPWFVAALALLFTVMGLALAGAVQFGLWVPQRWRSAGASQGASAAFASGVLASLVASPCTGPFMGAALGAALSFPVAAAMGIFLVMGIGMALPLMALVWFPQLINRLPRPGAWMETFRNAMAFPMFATVVWLLWVLANQVGINAMVAWLAVLWALSFSLWLIGKRPAGQHNVGLQVLWLAVLALPLAIAAWSGRYFALTQNAPSTHSASAASEQGLWQDWSAQTQADSLAAQRPVFVDFTATWCITCQYNKMTTLADNDVLADFAAANVLLLRADWTRQNPAITQALNALGRTGVPTYALHMPGQAPVVMMEILDKTELRAQLKALATP</sequence>
<feature type="transmembrane region" description="Helical" evidence="6">
    <location>
        <begin position="420"/>
        <end position="441"/>
    </location>
</feature>
<feature type="domain" description="Cytochrome C biogenesis protein transmembrane" evidence="7">
    <location>
        <begin position="377"/>
        <end position="588"/>
    </location>
</feature>
<accession>A0A4S8F2K3</accession>
<dbReference type="Pfam" id="PF13899">
    <property type="entry name" value="Thioredoxin_7"/>
    <property type="match status" value="1"/>
</dbReference>
<evidence type="ECO:0000259" key="8">
    <source>
        <dbReference type="Pfam" id="PF11412"/>
    </source>
</evidence>
<reference evidence="9 10" key="1">
    <citation type="journal article" date="2015" name="Antonie Van Leeuwenhoek">
        <title>Lampropedia puyangensis sp. nov., isolated from symptomatic bark of Populus ? euramericana canker and emended description of Lampropedia hyalina (Ehrenberg 1832) Lee et al. 2004.</title>
        <authorList>
            <person name="Li Y."/>
            <person name="Wang T."/>
            <person name="Piao C.G."/>
            <person name="Wang L.F."/>
            <person name="Tian G.Z."/>
            <person name="Zhu T.H."/>
            <person name="Guo M.W."/>
        </authorList>
    </citation>
    <scope>NUCLEOTIDE SEQUENCE [LARGE SCALE GENOMIC DNA]</scope>
    <source>
        <strain evidence="9 10">2-bin</strain>
    </source>
</reference>
<dbReference type="EMBL" id="STFG01000011">
    <property type="protein sequence ID" value="THU00314.1"/>
    <property type="molecule type" value="Genomic_DNA"/>
</dbReference>
<dbReference type="Proteomes" id="UP000308917">
    <property type="component" value="Unassembled WGS sequence"/>
</dbReference>
<dbReference type="GO" id="GO:0017004">
    <property type="term" value="P:cytochrome complex assembly"/>
    <property type="evidence" value="ECO:0007669"/>
    <property type="project" value="UniProtKB-KW"/>
</dbReference>
<dbReference type="AlphaFoldDB" id="A0A4S8F2K3"/>
<dbReference type="Pfam" id="PF11412">
    <property type="entry name" value="DsbD_N"/>
    <property type="match status" value="1"/>
</dbReference>
<comment type="caution">
    <text evidence="9">The sequence shown here is derived from an EMBL/GenBank/DDBJ whole genome shotgun (WGS) entry which is preliminary data.</text>
</comment>
<dbReference type="Gene3D" id="3.40.30.10">
    <property type="entry name" value="Glutaredoxin"/>
    <property type="match status" value="1"/>
</dbReference>
<dbReference type="Pfam" id="PF02683">
    <property type="entry name" value="DsbD_TM"/>
    <property type="match status" value="1"/>
</dbReference>
<dbReference type="OrthoDB" id="9811036at2"/>
<evidence type="ECO:0000313" key="9">
    <source>
        <dbReference type="EMBL" id="THU00314.1"/>
    </source>
</evidence>
<evidence type="ECO:0000256" key="6">
    <source>
        <dbReference type="SAM" id="Phobius"/>
    </source>
</evidence>
<keyword evidence="4 6" id="KW-1133">Transmembrane helix</keyword>
<evidence type="ECO:0000256" key="4">
    <source>
        <dbReference type="ARBA" id="ARBA00022989"/>
    </source>
</evidence>
<feature type="transmembrane region" description="Helical" evidence="6">
    <location>
        <begin position="575"/>
        <end position="591"/>
    </location>
</feature>
<comment type="subcellular location">
    <subcellularLocation>
        <location evidence="1">Membrane</location>
        <topology evidence="1">Multi-pass membrane protein</topology>
    </subcellularLocation>
</comment>
<dbReference type="GO" id="GO:0045454">
    <property type="term" value="P:cell redox homeostasis"/>
    <property type="evidence" value="ECO:0007669"/>
    <property type="project" value="TreeGrafter"/>
</dbReference>
<gene>
    <name evidence="9" type="ORF">E9531_10825</name>
</gene>
<evidence type="ECO:0000259" key="7">
    <source>
        <dbReference type="Pfam" id="PF02683"/>
    </source>
</evidence>
<feature type="transmembrane region" description="Helical" evidence="6">
    <location>
        <begin position="496"/>
        <end position="519"/>
    </location>
</feature>
<dbReference type="GO" id="GO:0016020">
    <property type="term" value="C:membrane"/>
    <property type="evidence" value="ECO:0007669"/>
    <property type="project" value="UniProtKB-SubCell"/>
</dbReference>